<dbReference type="EMBL" id="RIAR02000001">
    <property type="protein sequence ID" value="NSL87838.1"/>
    <property type="molecule type" value="Genomic_DNA"/>
</dbReference>
<reference evidence="1" key="1">
    <citation type="submission" date="2020-05" db="EMBL/GenBank/DDBJ databases">
        <title>Chitinophaga laudate sp. nov., isolated from a tropical peat swamp.</title>
        <authorList>
            <person name="Goh C.B.S."/>
            <person name="Lee M.S."/>
            <person name="Parimannan S."/>
            <person name="Pasbakhsh P."/>
            <person name="Yule C.M."/>
            <person name="Rajandas H."/>
            <person name="Loke S."/>
            <person name="Croft L."/>
            <person name="Tan J.B.L."/>
        </authorList>
    </citation>
    <scope>NUCLEOTIDE SEQUENCE</scope>
    <source>
        <strain evidence="1">Mgbs1</strain>
    </source>
</reference>
<gene>
    <name evidence="1" type="ORF">ECE50_013405</name>
</gene>
<name>A0A433WIF5_9BACT</name>
<evidence type="ECO:0000313" key="2">
    <source>
        <dbReference type="Proteomes" id="UP000281028"/>
    </source>
</evidence>
<dbReference type="AlphaFoldDB" id="A0A433WIF5"/>
<comment type="caution">
    <text evidence="1">The sequence shown here is derived from an EMBL/GenBank/DDBJ whole genome shotgun (WGS) entry which is preliminary data.</text>
</comment>
<evidence type="ECO:0000313" key="1">
    <source>
        <dbReference type="EMBL" id="NSL87838.1"/>
    </source>
</evidence>
<proteinExistence type="predicted"/>
<dbReference type="Proteomes" id="UP000281028">
    <property type="component" value="Unassembled WGS sequence"/>
</dbReference>
<keyword evidence="2" id="KW-1185">Reference proteome</keyword>
<organism evidence="1 2">
    <name type="scientific">Chitinophaga solisilvae</name>
    <dbReference type="NCBI Taxonomy" id="1233460"/>
    <lineage>
        <taxon>Bacteria</taxon>
        <taxon>Pseudomonadati</taxon>
        <taxon>Bacteroidota</taxon>
        <taxon>Chitinophagia</taxon>
        <taxon>Chitinophagales</taxon>
        <taxon>Chitinophagaceae</taxon>
        <taxon>Chitinophaga</taxon>
    </lineage>
</organism>
<dbReference type="OrthoDB" id="652877at2"/>
<sequence length="197" mass="22741">MNPVWLESFVIIDIEKKILGYWSWHMFMETSEIRYYQAALKGKWPGWQVIHLANNMYDAEPLLGIDYVMQQDSLKYDAPDTNLITGDPIDDEWVNGLFVIKERGEIYVIESHNVTVEDVIRYGETAIAQLQARPSILLPLEGQTRSLEHLFIDVDDKLLILDASEFGLYEYAASQWPNYTFKMGKDRISGYAGGGWH</sequence>
<protein>
    <submittedName>
        <fullName evidence="1">Uncharacterized protein</fullName>
    </submittedName>
</protein>
<accession>A0A433WIF5</accession>